<evidence type="ECO:0000256" key="1">
    <source>
        <dbReference type="ARBA" id="ARBA00007664"/>
    </source>
</evidence>
<reference evidence="11 12" key="1">
    <citation type="submission" date="2024-03" db="EMBL/GenBank/DDBJ databases">
        <title>The complete genome of Streptomyces sirii sp.nov.</title>
        <authorList>
            <person name="Zakalyukina Y.V."/>
            <person name="Belik A.R."/>
            <person name="Biryukov M.V."/>
            <person name="Baturina O.A."/>
            <person name="Kabilov M.R."/>
        </authorList>
    </citation>
    <scope>NUCLEOTIDE SEQUENCE [LARGE SCALE GENOMIC DNA]</scope>
    <source>
        <strain evidence="11 12">BP-8</strain>
    </source>
</reference>
<dbReference type="InterPro" id="IPR043504">
    <property type="entry name" value="Peptidase_S1_PA_chymotrypsin"/>
</dbReference>
<dbReference type="InterPro" id="IPR001316">
    <property type="entry name" value="Pept_S1A_streptogrisin"/>
</dbReference>
<feature type="compositionally biased region" description="Low complexity" evidence="8">
    <location>
        <begin position="424"/>
        <end position="450"/>
    </location>
</feature>
<organism evidence="11 12">
    <name type="scientific">Streptomyces sirii</name>
    <dbReference type="NCBI Taxonomy" id="3127701"/>
    <lineage>
        <taxon>Bacteria</taxon>
        <taxon>Bacillati</taxon>
        <taxon>Actinomycetota</taxon>
        <taxon>Actinomycetes</taxon>
        <taxon>Kitasatosporales</taxon>
        <taxon>Streptomycetaceae</taxon>
        <taxon>Streptomyces</taxon>
    </lineage>
</organism>
<keyword evidence="4" id="KW-0378">Hydrolase</keyword>
<gene>
    <name evidence="11" type="ORF">WAB15_05970</name>
</gene>
<feature type="compositionally biased region" description="Gly residues" evidence="8">
    <location>
        <begin position="414"/>
        <end position="423"/>
    </location>
</feature>
<feature type="region of interest" description="Disordered" evidence="8">
    <location>
        <begin position="166"/>
        <end position="191"/>
    </location>
</feature>
<feature type="chain" id="PRO_5046921488" evidence="9">
    <location>
        <begin position="29"/>
        <end position="492"/>
    </location>
</feature>
<accession>A0ABZ2QKV6</accession>
<dbReference type="InterPro" id="IPR009003">
    <property type="entry name" value="Peptidase_S1_PA"/>
</dbReference>
<evidence type="ECO:0000259" key="10">
    <source>
        <dbReference type="Pfam" id="PF02983"/>
    </source>
</evidence>
<name>A0ABZ2QKV6_9ACTN</name>
<feature type="compositionally biased region" description="Low complexity" evidence="8">
    <location>
        <begin position="471"/>
        <end position="484"/>
    </location>
</feature>
<evidence type="ECO:0000256" key="5">
    <source>
        <dbReference type="ARBA" id="ARBA00022825"/>
    </source>
</evidence>
<dbReference type="SUPFAM" id="SSF50494">
    <property type="entry name" value="Trypsin-like serine proteases"/>
    <property type="match status" value="1"/>
</dbReference>
<dbReference type="Gene3D" id="2.40.10.10">
    <property type="entry name" value="Trypsin-like serine proteases"/>
    <property type="match status" value="2"/>
</dbReference>
<keyword evidence="12" id="KW-1185">Reference proteome</keyword>
<keyword evidence="5" id="KW-0720">Serine protease</keyword>
<feature type="domain" description="Peptidase S1A alpha-lytic prodomain" evidence="10">
    <location>
        <begin position="96"/>
        <end position="150"/>
    </location>
</feature>
<evidence type="ECO:0000313" key="11">
    <source>
        <dbReference type="EMBL" id="WXK75547.1"/>
    </source>
</evidence>
<dbReference type="PRINTS" id="PR00861">
    <property type="entry name" value="ALYTICPTASE"/>
</dbReference>
<protein>
    <submittedName>
        <fullName evidence="11">S1 family peptidase</fullName>
    </submittedName>
</protein>
<evidence type="ECO:0000256" key="8">
    <source>
        <dbReference type="SAM" id="MobiDB-lite"/>
    </source>
</evidence>
<dbReference type="CDD" id="cd21112">
    <property type="entry name" value="alphaLP-like"/>
    <property type="match status" value="1"/>
</dbReference>
<evidence type="ECO:0000256" key="3">
    <source>
        <dbReference type="ARBA" id="ARBA00022729"/>
    </source>
</evidence>
<evidence type="ECO:0000256" key="9">
    <source>
        <dbReference type="SAM" id="SignalP"/>
    </source>
</evidence>
<feature type="signal peptide" evidence="9">
    <location>
        <begin position="1"/>
        <end position="28"/>
    </location>
</feature>
<feature type="region of interest" description="Disordered" evidence="8">
    <location>
        <begin position="411"/>
        <end position="492"/>
    </location>
</feature>
<evidence type="ECO:0000256" key="2">
    <source>
        <dbReference type="ARBA" id="ARBA00022670"/>
    </source>
</evidence>
<keyword evidence="7" id="KW-1015">Disulfide bond</keyword>
<dbReference type="EMBL" id="CP147982">
    <property type="protein sequence ID" value="WXK75547.1"/>
    <property type="molecule type" value="Genomic_DNA"/>
</dbReference>
<dbReference type="InterPro" id="IPR004236">
    <property type="entry name" value="Pept_S1_alpha_lytic"/>
</dbReference>
<comment type="similarity">
    <text evidence="1">Belongs to the peptidase S1 family.</text>
</comment>
<evidence type="ECO:0000256" key="7">
    <source>
        <dbReference type="ARBA" id="ARBA00023157"/>
    </source>
</evidence>
<evidence type="ECO:0000313" key="12">
    <source>
        <dbReference type="Proteomes" id="UP001626628"/>
    </source>
</evidence>
<proteinExistence type="inferred from homology"/>
<feature type="compositionally biased region" description="Gly residues" evidence="8">
    <location>
        <begin position="176"/>
        <end position="191"/>
    </location>
</feature>
<evidence type="ECO:0000256" key="6">
    <source>
        <dbReference type="ARBA" id="ARBA00023145"/>
    </source>
</evidence>
<keyword evidence="2" id="KW-0645">Protease</keyword>
<dbReference type="Proteomes" id="UP001626628">
    <property type="component" value="Chromosome"/>
</dbReference>
<dbReference type="Pfam" id="PF02983">
    <property type="entry name" value="Pro_Al_protease"/>
    <property type="match status" value="1"/>
</dbReference>
<sequence>MNKRTGAVAGAAAAAIAAAAILLPDANASTDRPVVPRTFGAHAATQLATSLKADLGDQAAGWYLDGANGHLVMNVLSEDDAESVRAKGAVAKVVANSMTALKSGTRTLRETASVPGTAWSIDPKTNKIVVLADRTVTGAKMAQLTKAAGGMRELVTVKRSQGEFQRYDGGSASGAAGSGGAGANGGGNAGGAASGGNAGGGNAGGGNAGGAAGGGDGGGGGAAAGPVGGSAIFGGNARCSLGFNVTVKGAPAFLTAGHCGNDSPTWSADQGGGQPLGTVADSKFPKTDFALVTYDDTAAQPQSAVDLGNGSTQQITKAAEAAVGMKVQRSGSTTGLHDGTVTGLDATVNYGNGDIVNGLIQTDVCAEPGDSGGSMFAGDSAVGLTSGGSGDCTQGGETFFQPVTDALEATGAEIGDGGDGGAADAGAQDPGTGTEDPGTGTEDPGTEDPGTGTGAQDPGTATEDPGTGTEDPGAGMDDPGADPGMNGGDSLN</sequence>
<keyword evidence="6" id="KW-0865">Zymogen</keyword>
<dbReference type="RefSeq" id="WP_407285579.1">
    <property type="nucleotide sequence ID" value="NZ_CP147982.1"/>
</dbReference>
<evidence type="ECO:0000256" key="4">
    <source>
        <dbReference type="ARBA" id="ARBA00022801"/>
    </source>
</evidence>
<keyword evidence="3 9" id="KW-0732">Signal</keyword>
<dbReference type="PIRSF" id="PIRSF001134">
    <property type="entry name" value="Streptogrisin"/>
    <property type="match status" value="1"/>
</dbReference>